<dbReference type="Gene3D" id="1.25.40.10">
    <property type="entry name" value="Tetratricopeptide repeat domain"/>
    <property type="match status" value="2"/>
</dbReference>
<proteinExistence type="predicted"/>
<gene>
    <name evidence="1" type="ORF">DWX87_18085</name>
</gene>
<dbReference type="RefSeq" id="WP_117879137.1">
    <property type="nucleotide sequence ID" value="NZ_QRVP01000023.1"/>
</dbReference>
<dbReference type="EMBL" id="QRVP01000023">
    <property type="protein sequence ID" value="RGS51305.1"/>
    <property type="molecule type" value="Genomic_DNA"/>
</dbReference>
<dbReference type="AlphaFoldDB" id="A0A412JFU1"/>
<accession>A0A412JFU1</accession>
<name>A0A412JFU1_BACUN</name>
<dbReference type="InterPro" id="IPR011990">
    <property type="entry name" value="TPR-like_helical_dom_sf"/>
</dbReference>
<comment type="caution">
    <text evidence="1">The sequence shown here is derived from an EMBL/GenBank/DDBJ whole genome shotgun (WGS) entry which is preliminary data.</text>
</comment>
<evidence type="ECO:0008006" key="3">
    <source>
        <dbReference type="Google" id="ProtNLM"/>
    </source>
</evidence>
<reference evidence="1 2" key="1">
    <citation type="submission" date="2018-08" db="EMBL/GenBank/DDBJ databases">
        <title>A genome reference for cultivated species of the human gut microbiota.</title>
        <authorList>
            <person name="Zou Y."/>
            <person name="Xue W."/>
            <person name="Luo G."/>
        </authorList>
    </citation>
    <scope>NUCLEOTIDE SEQUENCE [LARGE SCALE GENOMIC DNA]</scope>
    <source>
        <strain evidence="1 2">AF21-53</strain>
    </source>
</reference>
<sequence>MALLIDNTERKLLPTWKSFTSSFPELQPLRPSSLERGDISSFVHDWKECKNLANAGDLISAAIVNARTEEAEVIEAANYILFSNDAPSPALSKVSKSILQIDDKDVERGDNFDIYLRIAKIKDLLIKYPTDAILHIEIARNYLLLGQIKYAQNHVETALYFDCHNRYITRCAARFYIHLKEHERALHVVRRSSLTKIDPWLMASEIGISQLLNKTSRNIKKGLAIIDSNNYNAFDITELCSAIGTQELMSGAYSKSRKLFNTSLEMPNSNSLAQAKWVSNEDNIELNFGHVNFNSGSFWEAKCYNSFKMEDYVKSLDFAKQWIEQEPYSTRAILQAYGLSVTYLHNLSQGQEIMEKALKTHIGNPVFINNYAYSLALDGKIDEAERVVSKIKKIDLLSTSTADICLTATKGMIAFRKGDADKGMSLYINAIEKSRDRTDYPELNHSALLNFCREILIYENSVENKNYVLSIIEKLPHDDKNKELANLREQVTVLLNKECE</sequence>
<protein>
    <recommendedName>
        <fullName evidence="3">Tetratricopeptide repeat protein</fullName>
    </recommendedName>
</protein>
<organism evidence="1 2">
    <name type="scientific">Bacteroides uniformis</name>
    <dbReference type="NCBI Taxonomy" id="820"/>
    <lineage>
        <taxon>Bacteria</taxon>
        <taxon>Pseudomonadati</taxon>
        <taxon>Bacteroidota</taxon>
        <taxon>Bacteroidia</taxon>
        <taxon>Bacteroidales</taxon>
        <taxon>Bacteroidaceae</taxon>
        <taxon>Bacteroides</taxon>
    </lineage>
</organism>
<evidence type="ECO:0000313" key="1">
    <source>
        <dbReference type="EMBL" id="RGS51305.1"/>
    </source>
</evidence>
<dbReference type="Proteomes" id="UP000285283">
    <property type="component" value="Unassembled WGS sequence"/>
</dbReference>
<evidence type="ECO:0000313" key="2">
    <source>
        <dbReference type="Proteomes" id="UP000285283"/>
    </source>
</evidence>
<dbReference type="SUPFAM" id="SSF48452">
    <property type="entry name" value="TPR-like"/>
    <property type="match status" value="1"/>
</dbReference>